<evidence type="ECO:0000313" key="2">
    <source>
        <dbReference type="Proteomes" id="UP000800039"/>
    </source>
</evidence>
<dbReference type="GeneID" id="63845354"/>
<dbReference type="Pfam" id="PF02458">
    <property type="entry name" value="Transferase"/>
    <property type="match status" value="1"/>
</dbReference>
<dbReference type="RefSeq" id="XP_040790675.1">
    <property type="nucleotide sequence ID" value="XM_040928101.1"/>
</dbReference>
<dbReference type="OrthoDB" id="1862401at2759"/>
<organism evidence="1 2">
    <name type="scientific">Cucurbitaria berberidis CBS 394.84</name>
    <dbReference type="NCBI Taxonomy" id="1168544"/>
    <lineage>
        <taxon>Eukaryota</taxon>
        <taxon>Fungi</taxon>
        <taxon>Dikarya</taxon>
        <taxon>Ascomycota</taxon>
        <taxon>Pezizomycotina</taxon>
        <taxon>Dothideomycetes</taxon>
        <taxon>Pleosporomycetidae</taxon>
        <taxon>Pleosporales</taxon>
        <taxon>Pleosporineae</taxon>
        <taxon>Cucurbitariaceae</taxon>
        <taxon>Cucurbitaria</taxon>
    </lineage>
</organism>
<keyword evidence="2" id="KW-1185">Reference proteome</keyword>
<gene>
    <name evidence="1" type="ORF">K460DRAFT_276289</name>
</gene>
<protein>
    <submittedName>
        <fullName evidence="1">Uncharacterized protein</fullName>
    </submittedName>
</protein>
<evidence type="ECO:0000313" key="1">
    <source>
        <dbReference type="EMBL" id="KAF1848112.1"/>
    </source>
</evidence>
<dbReference type="AlphaFoldDB" id="A0A9P4GMV7"/>
<reference evidence="1" key="1">
    <citation type="submission" date="2020-01" db="EMBL/GenBank/DDBJ databases">
        <authorList>
            <consortium name="DOE Joint Genome Institute"/>
            <person name="Haridas S."/>
            <person name="Albert R."/>
            <person name="Binder M."/>
            <person name="Bloem J."/>
            <person name="Labutti K."/>
            <person name="Salamov A."/>
            <person name="Andreopoulos B."/>
            <person name="Baker S.E."/>
            <person name="Barry K."/>
            <person name="Bills G."/>
            <person name="Bluhm B.H."/>
            <person name="Cannon C."/>
            <person name="Castanera R."/>
            <person name="Culley D.E."/>
            <person name="Daum C."/>
            <person name="Ezra D."/>
            <person name="Gonzalez J.B."/>
            <person name="Henrissat B."/>
            <person name="Kuo A."/>
            <person name="Liang C."/>
            <person name="Lipzen A."/>
            <person name="Lutzoni F."/>
            <person name="Magnuson J."/>
            <person name="Mondo S."/>
            <person name="Nolan M."/>
            <person name="Ohm R."/>
            <person name="Pangilinan J."/>
            <person name="Park H.-J."/>
            <person name="Ramirez L."/>
            <person name="Alfaro M."/>
            <person name="Sun H."/>
            <person name="Tritt A."/>
            <person name="Yoshinaga Y."/>
            <person name="Zwiers L.-H."/>
            <person name="Turgeon B.G."/>
            <person name="Goodwin S.B."/>
            <person name="Spatafora J.W."/>
            <person name="Crous P.W."/>
            <person name="Grigoriev I.V."/>
        </authorList>
    </citation>
    <scope>NUCLEOTIDE SEQUENCE</scope>
    <source>
        <strain evidence="1">CBS 394.84</strain>
    </source>
</reference>
<name>A0A9P4GMV7_9PLEO</name>
<dbReference type="InterPro" id="IPR023213">
    <property type="entry name" value="CAT-like_dom_sf"/>
</dbReference>
<comment type="caution">
    <text evidence="1">The sequence shown here is derived from an EMBL/GenBank/DDBJ whole genome shotgun (WGS) entry which is preliminary data.</text>
</comment>
<dbReference type="Gene3D" id="3.30.559.10">
    <property type="entry name" value="Chloramphenicol acetyltransferase-like domain"/>
    <property type="match status" value="1"/>
</dbReference>
<dbReference type="EMBL" id="ML976615">
    <property type="protein sequence ID" value="KAF1848112.1"/>
    <property type="molecule type" value="Genomic_DNA"/>
</dbReference>
<sequence>MFRISSSVTSDLRSALSSFTSSRISRFIALATLLWEQIIFARCAMLISQGYPRTTLAVVVDLRKHCGAPFTAPDCLGNFVLSAKPTWPLPIVSSFRFPRIVNAQHLAPFAQCISHSLQSIDRAWVTNRLAYIASSAPPLIDTHELTFSNGPDLYITSWEHMGADCEWDIPGTGSAKPTALRRAAWVSEGGIVVLPRQQDGDAPYEVLVSLAEEDMMRLQKGMQDGGWLTDESSKAFKARL</sequence>
<proteinExistence type="predicted"/>
<dbReference type="Proteomes" id="UP000800039">
    <property type="component" value="Unassembled WGS sequence"/>
</dbReference>
<accession>A0A9P4GMV7</accession>